<comment type="similarity">
    <text evidence="1 6">Belongs to the TACO1 family.</text>
</comment>
<dbReference type="HAMAP" id="MF_00693">
    <property type="entry name" value="Transcrip_reg_TACO1"/>
    <property type="match status" value="1"/>
</dbReference>
<keyword evidence="3 6" id="KW-0805">Transcription regulation</keyword>
<protein>
    <recommendedName>
        <fullName evidence="6">Probable transcriptional regulatory protein RBATCC27255_01283</fullName>
    </recommendedName>
</protein>
<dbReference type="InterPro" id="IPR048300">
    <property type="entry name" value="TACO1_YebC-like_2nd/3rd_dom"/>
</dbReference>
<dbReference type="PANTHER" id="PTHR12532">
    <property type="entry name" value="TRANSLATIONAL ACTIVATOR OF CYTOCHROME C OXIDASE 1"/>
    <property type="match status" value="1"/>
</dbReference>
<evidence type="ECO:0000256" key="1">
    <source>
        <dbReference type="ARBA" id="ARBA00008724"/>
    </source>
</evidence>
<proteinExistence type="inferred from homology"/>
<evidence type="ECO:0000259" key="7">
    <source>
        <dbReference type="Pfam" id="PF01709"/>
    </source>
</evidence>
<keyword evidence="4 6" id="KW-0238">DNA-binding</keyword>
<evidence type="ECO:0000256" key="6">
    <source>
        <dbReference type="HAMAP-Rule" id="MF_00693"/>
    </source>
</evidence>
<evidence type="ECO:0000256" key="5">
    <source>
        <dbReference type="ARBA" id="ARBA00023163"/>
    </source>
</evidence>
<dbReference type="EMBL" id="NNSR01000063">
    <property type="protein sequence ID" value="PKD28229.1"/>
    <property type="molecule type" value="Genomic_DNA"/>
</dbReference>
<organism evidence="9 10">
    <name type="scientific">Ruminococcus bromii</name>
    <dbReference type="NCBI Taxonomy" id="40518"/>
    <lineage>
        <taxon>Bacteria</taxon>
        <taxon>Bacillati</taxon>
        <taxon>Bacillota</taxon>
        <taxon>Clostridia</taxon>
        <taxon>Eubacteriales</taxon>
        <taxon>Oscillospiraceae</taxon>
        <taxon>Ruminococcus</taxon>
    </lineage>
</organism>
<dbReference type="Pfam" id="PF01709">
    <property type="entry name" value="Transcrip_reg"/>
    <property type="match status" value="1"/>
</dbReference>
<evidence type="ECO:0000259" key="8">
    <source>
        <dbReference type="Pfam" id="PF20772"/>
    </source>
</evidence>
<comment type="caution">
    <text evidence="9">The sequence shown here is derived from an EMBL/GenBank/DDBJ whole genome shotgun (WGS) entry which is preliminary data.</text>
</comment>
<evidence type="ECO:0000256" key="2">
    <source>
        <dbReference type="ARBA" id="ARBA00022490"/>
    </source>
</evidence>
<dbReference type="Gene3D" id="1.10.10.200">
    <property type="match status" value="1"/>
</dbReference>
<dbReference type="Gene3D" id="3.30.70.980">
    <property type="match status" value="2"/>
</dbReference>
<dbReference type="GO" id="GO:0003677">
    <property type="term" value="F:DNA binding"/>
    <property type="evidence" value="ECO:0007669"/>
    <property type="project" value="UniProtKB-UniRule"/>
</dbReference>
<dbReference type="AlphaFoldDB" id="A0A2N0UMM4"/>
<accession>A0A2N0UMM4</accession>
<reference evidence="9" key="1">
    <citation type="journal article" date="2018" name="Environ. Microbiol.">
        <title>Sporulation capability and amylosome conservation among diverse human colonic and rumen isolates of the keystone starch-degrader Ruminococcus bromii.</title>
        <authorList>
            <person name="Mukhopadhya I."/>
            <person name="Morais S."/>
            <person name="Laverde-Gomez J."/>
            <person name="Sheridan P.O."/>
            <person name="Walker A.W."/>
            <person name="Kelly W."/>
            <person name="Klieve A.V."/>
            <person name="Ouwerkerk D."/>
            <person name="Duncan S.H."/>
            <person name="Louis P."/>
            <person name="Koropatkin N."/>
            <person name="Cockburn D."/>
            <person name="Kibler R."/>
            <person name="Cooper P.J."/>
            <person name="Sandoval C."/>
            <person name="Crost E."/>
            <person name="Juge N."/>
            <person name="Bayer E.A."/>
            <person name="Flint H.J."/>
        </authorList>
    </citation>
    <scope>NUCLEOTIDE SEQUENCE [LARGE SCALE GENOMIC DNA]</scope>
    <source>
        <strain evidence="9">ATCC 27255</strain>
    </source>
</reference>
<dbReference type="GO" id="GO:0006355">
    <property type="term" value="P:regulation of DNA-templated transcription"/>
    <property type="evidence" value="ECO:0007669"/>
    <property type="project" value="UniProtKB-UniRule"/>
</dbReference>
<dbReference type="Pfam" id="PF20772">
    <property type="entry name" value="TACO1_YebC_N"/>
    <property type="match status" value="1"/>
</dbReference>
<evidence type="ECO:0000256" key="4">
    <source>
        <dbReference type="ARBA" id="ARBA00023125"/>
    </source>
</evidence>
<dbReference type="InterPro" id="IPR002876">
    <property type="entry name" value="Transcrip_reg_TACO1-like"/>
</dbReference>
<dbReference type="NCBIfam" id="TIGR01033">
    <property type="entry name" value="YebC/PmpR family DNA-binding transcriptional regulator"/>
    <property type="match status" value="1"/>
</dbReference>
<dbReference type="InterPro" id="IPR049083">
    <property type="entry name" value="TACO1_YebC_N"/>
</dbReference>
<evidence type="ECO:0000313" key="10">
    <source>
        <dbReference type="Proteomes" id="UP000233425"/>
    </source>
</evidence>
<evidence type="ECO:0000313" key="9">
    <source>
        <dbReference type="EMBL" id="PKD28229.1"/>
    </source>
</evidence>
<gene>
    <name evidence="9" type="primary">yebC</name>
    <name evidence="9" type="ORF">RBATCC27255_01283</name>
</gene>
<dbReference type="PANTHER" id="PTHR12532:SF6">
    <property type="entry name" value="TRANSCRIPTIONAL REGULATORY PROTEIN YEBC-RELATED"/>
    <property type="match status" value="1"/>
</dbReference>
<dbReference type="FunFam" id="3.30.70.980:FF:000002">
    <property type="entry name" value="Probable transcriptional regulatory protein YebC"/>
    <property type="match status" value="1"/>
</dbReference>
<dbReference type="NCBIfam" id="NF001030">
    <property type="entry name" value="PRK00110.1"/>
    <property type="match status" value="1"/>
</dbReference>
<dbReference type="InterPro" id="IPR026564">
    <property type="entry name" value="Transcrip_reg_TACO1-like_dom3"/>
</dbReference>
<evidence type="ECO:0000256" key="3">
    <source>
        <dbReference type="ARBA" id="ARBA00023015"/>
    </source>
</evidence>
<dbReference type="FunFam" id="1.10.10.200:FF:000002">
    <property type="entry name" value="Probable transcriptional regulatory protein CLM62_37755"/>
    <property type="match status" value="1"/>
</dbReference>
<dbReference type="NCBIfam" id="NF009044">
    <property type="entry name" value="PRK12378.1"/>
    <property type="match status" value="1"/>
</dbReference>
<keyword evidence="10" id="KW-1185">Reference proteome</keyword>
<keyword evidence="5 6" id="KW-0804">Transcription</keyword>
<sequence>MSGHNKWSTIKQKKGKNDAARAKVFTKIGRELIVAIKEGGSADPSVNSKLKDCIAKAKAANVPNDNIERIIKKASSDADATNYEAVTYEGYGPNGVAVIVEALTDNRNRTAGEVRHYFDKFGGNMGTQGCVSFMFSKKGVLVIEREDLEKDEDTVMSDALECGASDFEADDDVFTIYTETDDFGAVRDELEKLGYTFVSAEIEMVPSTYTKLEDEETATKMQKMLDMFEDNDDIQNVWHNWEMD</sequence>
<dbReference type="Proteomes" id="UP000233425">
    <property type="component" value="Unassembled WGS sequence"/>
</dbReference>
<dbReference type="InterPro" id="IPR029072">
    <property type="entry name" value="YebC-like"/>
</dbReference>
<feature type="domain" description="TACO1/YebC-like N-terminal" evidence="8">
    <location>
        <begin position="5"/>
        <end position="76"/>
    </location>
</feature>
<name>A0A2N0UMM4_9FIRM</name>
<feature type="domain" description="TACO1/YebC-like second and third" evidence="7">
    <location>
        <begin position="83"/>
        <end position="241"/>
    </location>
</feature>
<comment type="subcellular location">
    <subcellularLocation>
        <location evidence="6">Cytoplasm</location>
    </subcellularLocation>
</comment>
<dbReference type="SUPFAM" id="SSF75625">
    <property type="entry name" value="YebC-like"/>
    <property type="match status" value="1"/>
</dbReference>
<dbReference type="RefSeq" id="WP_101029266.1">
    <property type="nucleotide sequence ID" value="NZ_CABMMZ010000063.1"/>
</dbReference>
<dbReference type="GO" id="GO:0005829">
    <property type="term" value="C:cytosol"/>
    <property type="evidence" value="ECO:0007669"/>
    <property type="project" value="TreeGrafter"/>
</dbReference>
<keyword evidence="2 6" id="KW-0963">Cytoplasm</keyword>
<dbReference type="InterPro" id="IPR017856">
    <property type="entry name" value="Integrase-like_N"/>
</dbReference>